<keyword evidence="6 11" id="KW-0547">Nucleotide-binding</keyword>
<dbReference type="GO" id="GO:0003677">
    <property type="term" value="F:DNA binding"/>
    <property type="evidence" value="ECO:0007669"/>
    <property type="project" value="InterPro"/>
</dbReference>
<evidence type="ECO:0000313" key="14">
    <source>
        <dbReference type="EMBL" id="OGY23172.1"/>
    </source>
</evidence>
<dbReference type="AlphaFoldDB" id="A0A1G1W639"/>
<feature type="region of interest" description="Disordered" evidence="12">
    <location>
        <begin position="377"/>
        <end position="397"/>
    </location>
</feature>
<evidence type="ECO:0000256" key="7">
    <source>
        <dbReference type="ARBA" id="ARBA00022833"/>
    </source>
</evidence>
<reference evidence="14 15" key="1">
    <citation type="journal article" date="2016" name="Nat. Commun.">
        <title>Thousands of microbial genomes shed light on interconnected biogeochemical processes in an aquifer system.</title>
        <authorList>
            <person name="Anantharaman K."/>
            <person name="Brown C.T."/>
            <person name="Hug L.A."/>
            <person name="Sharon I."/>
            <person name="Castelle C.J."/>
            <person name="Probst A.J."/>
            <person name="Thomas B.C."/>
            <person name="Singh A."/>
            <person name="Wilkins M.J."/>
            <person name="Karaoz U."/>
            <person name="Brodie E.L."/>
            <person name="Williams K.H."/>
            <person name="Hubbard S.S."/>
            <person name="Banfield J.F."/>
        </authorList>
    </citation>
    <scope>NUCLEOTIDE SEQUENCE [LARGE SCALE GENOMIC DNA]</scope>
</reference>
<dbReference type="InterPro" id="IPR022754">
    <property type="entry name" value="DNA_pol_III_gamma-3"/>
</dbReference>
<dbReference type="InterPro" id="IPR012763">
    <property type="entry name" value="DNA_pol_III_sug/sutau_N"/>
</dbReference>
<dbReference type="SUPFAM" id="SSF52540">
    <property type="entry name" value="P-loop containing nucleoside triphosphate hydrolases"/>
    <property type="match status" value="1"/>
</dbReference>
<dbReference type="FunFam" id="3.40.50.300:FF:000014">
    <property type="entry name" value="DNA polymerase III subunit gamma/tau"/>
    <property type="match status" value="1"/>
</dbReference>
<keyword evidence="5" id="KW-0479">Metal-binding</keyword>
<evidence type="ECO:0000256" key="8">
    <source>
        <dbReference type="ARBA" id="ARBA00022840"/>
    </source>
</evidence>
<feature type="compositionally biased region" description="Basic and acidic residues" evidence="12">
    <location>
        <begin position="501"/>
        <end position="515"/>
    </location>
</feature>
<evidence type="ECO:0000259" key="13">
    <source>
        <dbReference type="SMART" id="SM00382"/>
    </source>
</evidence>
<name>A0A1G1W639_9BACT</name>
<keyword evidence="9 11" id="KW-0239">DNA-directed DNA polymerase</keyword>
<dbReference type="Gene3D" id="3.30.300.180">
    <property type="match status" value="1"/>
</dbReference>
<evidence type="ECO:0000256" key="6">
    <source>
        <dbReference type="ARBA" id="ARBA00022741"/>
    </source>
</evidence>
<dbReference type="STRING" id="1802593.A2172_02220"/>
<dbReference type="Gene3D" id="1.20.272.10">
    <property type="match status" value="1"/>
</dbReference>
<evidence type="ECO:0000256" key="11">
    <source>
        <dbReference type="RuleBase" id="RU364063"/>
    </source>
</evidence>
<dbReference type="PANTHER" id="PTHR11669:SF0">
    <property type="entry name" value="PROTEIN STICHEL-LIKE 2"/>
    <property type="match status" value="1"/>
</dbReference>
<organism evidence="14 15">
    <name type="scientific">Candidatus Woykebacteria bacterium RBG_13_40_15</name>
    <dbReference type="NCBI Taxonomy" id="1802593"/>
    <lineage>
        <taxon>Bacteria</taxon>
        <taxon>Candidatus Woykeibacteriota</taxon>
    </lineage>
</organism>
<comment type="subunit">
    <text evidence="11">DNA polymerase III contains a core (composed of alpha, epsilon and theta chains) that associates with a tau subunit. This core dimerizes to form the POLIII' complex. PolIII' associates with the gamma complex (composed of gamma, delta, delta', psi and chi chains) and with the beta chain to form the complete DNA polymerase III complex.</text>
</comment>
<dbReference type="InterPro" id="IPR048448">
    <property type="entry name" value="DnaX-like_C"/>
</dbReference>
<dbReference type="PANTHER" id="PTHR11669">
    <property type="entry name" value="REPLICATION FACTOR C / DNA POLYMERASE III GAMMA-TAU SUBUNIT"/>
    <property type="match status" value="1"/>
</dbReference>
<dbReference type="Proteomes" id="UP000176631">
    <property type="component" value="Unassembled WGS sequence"/>
</dbReference>
<evidence type="ECO:0000256" key="5">
    <source>
        <dbReference type="ARBA" id="ARBA00022723"/>
    </source>
</evidence>
<gene>
    <name evidence="11" type="primary">dnaX</name>
    <name evidence="14" type="ORF">A2172_02220</name>
</gene>
<evidence type="ECO:0000256" key="4">
    <source>
        <dbReference type="ARBA" id="ARBA00022705"/>
    </source>
</evidence>
<feature type="region of interest" description="Disordered" evidence="12">
    <location>
        <begin position="499"/>
        <end position="527"/>
    </location>
</feature>
<dbReference type="InterPro" id="IPR038454">
    <property type="entry name" value="DnaA_N_sf"/>
</dbReference>
<dbReference type="EC" id="2.7.7.7" evidence="11"/>
<dbReference type="GO" id="GO:0003887">
    <property type="term" value="F:DNA-directed DNA polymerase activity"/>
    <property type="evidence" value="ECO:0007669"/>
    <property type="project" value="UniProtKB-KW"/>
</dbReference>
<dbReference type="SMART" id="SM00382">
    <property type="entry name" value="AAA"/>
    <property type="match status" value="1"/>
</dbReference>
<dbReference type="InterPro" id="IPR008921">
    <property type="entry name" value="DNA_pol3_clamp-load_cplx_C"/>
</dbReference>
<comment type="catalytic activity">
    <reaction evidence="10 11">
        <text>DNA(n) + a 2'-deoxyribonucleoside 5'-triphosphate = DNA(n+1) + diphosphate</text>
        <dbReference type="Rhea" id="RHEA:22508"/>
        <dbReference type="Rhea" id="RHEA-COMP:17339"/>
        <dbReference type="Rhea" id="RHEA-COMP:17340"/>
        <dbReference type="ChEBI" id="CHEBI:33019"/>
        <dbReference type="ChEBI" id="CHEBI:61560"/>
        <dbReference type="ChEBI" id="CHEBI:173112"/>
        <dbReference type="EC" id="2.7.7.7"/>
    </reaction>
</comment>
<evidence type="ECO:0000256" key="10">
    <source>
        <dbReference type="ARBA" id="ARBA00049244"/>
    </source>
</evidence>
<comment type="caution">
    <text evidence="14">The sequence shown here is derived from an EMBL/GenBank/DDBJ whole genome shotgun (WGS) entry which is preliminary data.</text>
</comment>
<dbReference type="SUPFAM" id="SSF48019">
    <property type="entry name" value="post-AAA+ oligomerization domain-like"/>
    <property type="match status" value="1"/>
</dbReference>
<evidence type="ECO:0000256" key="3">
    <source>
        <dbReference type="ARBA" id="ARBA00022695"/>
    </source>
</evidence>
<keyword evidence="4 11" id="KW-0235">DNA replication</keyword>
<evidence type="ECO:0000256" key="9">
    <source>
        <dbReference type="ARBA" id="ARBA00022932"/>
    </source>
</evidence>
<dbReference type="InterPro" id="IPR027417">
    <property type="entry name" value="P-loop_NTPase"/>
</dbReference>
<dbReference type="EMBL" id="MHCP01000028">
    <property type="protein sequence ID" value="OGY23172.1"/>
    <property type="molecule type" value="Genomic_DNA"/>
</dbReference>
<keyword evidence="7" id="KW-0862">Zinc</keyword>
<dbReference type="GO" id="GO:0005524">
    <property type="term" value="F:ATP binding"/>
    <property type="evidence" value="ECO:0007669"/>
    <property type="project" value="UniProtKB-KW"/>
</dbReference>
<dbReference type="Pfam" id="PF12169">
    <property type="entry name" value="DNA_pol3_gamma3"/>
    <property type="match status" value="1"/>
</dbReference>
<evidence type="ECO:0000256" key="12">
    <source>
        <dbReference type="SAM" id="MobiDB-lite"/>
    </source>
</evidence>
<comment type="similarity">
    <text evidence="1 11">Belongs to the DnaX/STICHEL family.</text>
</comment>
<protein>
    <recommendedName>
        <fullName evidence="11">DNA polymerase III subunit gamma/tau</fullName>
        <ecNumber evidence="11">2.7.7.7</ecNumber>
    </recommendedName>
</protein>
<dbReference type="GO" id="GO:0006261">
    <property type="term" value="P:DNA-templated DNA replication"/>
    <property type="evidence" value="ECO:0007669"/>
    <property type="project" value="TreeGrafter"/>
</dbReference>
<sequence length="527" mass="58458">MVLYRKYRPQALSEVVGQEQIRDQLLAQLKSGKISHAYLFSGSRGTGKTSVARIVAKAVNCSTYTGNVFGEPCNKCEVCVSVTDGSNLDLIEIDAASNRGIDEIRELREKIKLAPAGGKFKVYIIDEAHMLTGEAFNALLKTLEEPPAHAIFILATTEPHKIPATIASRVTKFDFKMPDVSQIKEKLTSIVKKEAWGISADSLEEIAKMAAGAFRDAEVLLEKVVSVDTKADLEKTLSILGKKETASSISLLDLLEKGMAKESLIWLDSYLKEGGNVRILTESVLEILRKIILVKAGAGVVLEPIAKEELEALVELNKKLPKERLLKLTDLFNKSIEQLRDSTIPQLPLEIAIVEGSLDKMGEAIVEEDKDIANVTEEPKEEEPAVVKAETEKEPAREAVAKEIEKENPSKPNPSEGKILKKLHDNWSKMLKAAKEKSSSLGIFLSSAKVKNVDEDLLILEFGYRFHKEKAEEKKYKEMFEDVLEEVIGAKLRVKCVVGERPPEPKKEEKEKLATEADPVEIFSKLE</sequence>
<evidence type="ECO:0000313" key="15">
    <source>
        <dbReference type="Proteomes" id="UP000176631"/>
    </source>
</evidence>
<proteinExistence type="inferred from homology"/>
<keyword evidence="3 11" id="KW-0548">Nucleotidyltransferase</keyword>
<keyword evidence="8 11" id="KW-0067">ATP-binding</keyword>
<evidence type="ECO:0000256" key="1">
    <source>
        <dbReference type="ARBA" id="ARBA00006360"/>
    </source>
</evidence>
<comment type="function">
    <text evidence="11">DNA polymerase III is a complex, multichain enzyme responsible for most of the replicative synthesis in bacteria. This DNA polymerase also exhibits 3' to 5' exonuclease activity.</text>
</comment>
<accession>A0A1G1W639</accession>
<dbReference type="Pfam" id="PF20964">
    <property type="entry name" value="DnaX_C"/>
    <property type="match status" value="1"/>
</dbReference>
<dbReference type="GO" id="GO:0046872">
    <property type="term" value="F:metal ion binding"/>
    <property type="evidence" value="ECO:0007669"/>
    <property type="project" value="UniProtKB-KW"/>
</dbReference>
<dbReference type="InterPro" id="IPR050238">
    <property type="entry name" value="DNA_Rep/Repair_Clamp_Loader"/>
</dbReference>
<dbReference type="CDD" id="cd00009">
    <property type="entry name" value="AAA"/>
    <property type="match status" value="1"/>
</dbReference>
<evidence type="ECO:0000256" key="2">
    <source>
        <dbReference type="ARBA" id="ARBA00022679"/>
    </source>
</evidence>
<keyword evidence="2 11" id="KW-0808">Transferase</keyword>
<dbReference type="Pfam" id="PF13177">
    <property type="entry name" value="DNA_pol3_delta2"/>
    <property type="match status" value="1"/>
</dbReference>
<dbReference type="NCBIfam" id="NF004046">
    <property type="entry name" value="PRK05563.1"/>
    <property type="match status" value="1"/>
</dbReference>
<feature type="domain" description="AAA+ ATPase" evidence="13">
    <location>
        <begin position="34"/>
        <end position="181"/>
    </location>
</feature>
<dbReference type="Gene3D" id="3.40.50.300">
    <property type="entry name" value="P-loop containing nucleotide triphosphate hydrolases"/>
    <property type="match status" value="1"/>
</dbReference>
<dbReference type="Gene3D" id="1.10.8.60">
    <property type="match status" value="1"/>
</dbReference>
<dbReference type="InterPro" id="IPR003593">
    <property type="entry name" value="AAA+_ATPase"/>
</dbReference>
<dbReference type="NCBIfam" id="TIGR02397">
    <property type="entry name" value="dnaX_nterm"/>
    <property type="match status" value="1"/>
</dbReference>
<feature type="compositionally biased region" description="Basic and acidic residues" evidence="12">
    <location>
        <begin position="382"/>
        <end position="397"/>
    </location>
</feature>
<dbReference type="GO" id="GO:0009360">
    <property type="term" value="C:DNA polymerase III complex"/>
    <property type="evidence" value="ECO:0007669"/>
    <property type="project" value="InterPro"/>
</dbReference>